<dbReference type="EMBL" id="FRAA01000001">
    <property type="protein sequence ID" value="SHJ54895.1"/>
    <property type="molecule type" value="Genomic_DNA"/>
</dbReference>
<name>A0A1M6K7G7_REIAG</name>
<proteinExistence type="predicted"/>
<dbReference type="Proteomes" id="UP000184474">
    <property type="component" value="Unassembled WGS sequence"/>
</dbReference>
<evidence type="ECO:0000256" key="1">
    <source>
        <dbReference type="SAM" id="Phobius"/>
    </source>
</evidence>
<organism evidence="2 3">
    <name type="scientific">Reichenbachiella agariperforans</name>
    <dbReference type="NCBI Taxonomy" id="156994"/>
    <lineage>
        <taxon>Bacteria</taxon>
        <taxon>Pseudomonadati</taxon>
        <taxon>Bacteroidota</taxon>
        <taxon>Cytophagia</taxon>
        <taxon>Cytophagales</taxon>
        <taxon>Reichenbachiellaceae</taxon>
        <taxon>Reichenbachiella</taxon>
    </lineage>
</organism>
<accession>A0A1M6K7G7</accession>
<protein>
    <submittedName>
        <fullName evidence="2">Uncharacterized protein</fullName>
    </submittedName>
</protein>
<feature type="transmembrane region" description="Helical" evidence="1">
    <location>
        <begin position="52"/>
        <end position="83"/>
    </location>
</feature>
<evidence type="ECO:0000313" key="2">
    <source>
        <dbReference type="EMBL" id="SHJ54895.1"/>
    </source>
</evidence>
<dbReference type="AlphaFoldDB" id="A0A1M6K7G7"/>
<keyword evidence="1" id="KW-0812">Transmembrane</keyword>
<feature type="transmembrane region" description="Helical" evidence="1">
    <location>
        <begin position="139"/>
        <end position="161"/>
    </location>
</feature>
<keyword evidence="1" id="KW-0472">Membrane</keyword>
<gene>
    <name evidence="2" type="ORF">SAMN04488028_101469</name>
</gene>
<dbReference type="RefSeq" id="WP_073119068.1">
    <property type="nucleotide sequence ID" value="NZ_FRAA01000001.1"/>
</dbReference>
<sequence length="166" mass="19099">MDKERLEDKQKAYNDRFVRWQQLTTAQISFTNNLVLGFNLGFLGFFVTQSGLAFSCVCWIFTLQVFALLSLTTSFFTGILLVINRLNDFRKTTQLVKYRKKQFEIEHNLNTSSNIETVKSTIAMLKTEANRLGKITWILLNWQIWTFLIGAILGVVFIAIANNQCG</sequence>
<keyword evidence="1" id="KW-1133">Transmembrane helix</keyword>
<feature type="transmembrane region" description="Helical" evidence="1">
    <location>
        <begin position="26"/>
        <end position="46"/>
    </location>
</feature>
<reference evidence="3" key="1">
    <citation type="submission" date="2016-11" db="EMBL/GenBank/DDBJ databases">
        <authorList>
            <person name="Varghese N."/>
            <person name="Submissions S."/>
        </authorList>
    </citation>
    <scope>NUCLEOTIDE SEQUENCE [LARGE SCALE GENOMIC DNA]</scope>
    <source>
        <strain evidence="3">DSM 26134</strain>
    </source>
</reference>
<keyword evidence="3" id="KW-1185">Reference proteome</keyword>
<evidence type="ECO:0000313" key="3">
    <source>
        <dbReference type="Proteomes" id="UP000184474"/>
    </source>
</evidence>